<evidence type="ECO:0000313" key="2">
    <source>
        <dbReference type="Proteomes" id="UP001189429"/>
    </source>
</evidence>
<reference evidence="1" key="1">
    <citation type="submission" date="2023-10" db="EMBL/GenBank/DDBJ databases">
        <authorList>
            <person name="Chen Y."/>
            <person name="Shah S."/>
            <person name="Dougan E. K."/>
            <person name="Thang M."/>
            <person name="Chan C."/>
        </authorList>
    </citation>
    <scope>NUCLEOTIDE SEQUENCE [LARGE SCALE GENOMIC DNA]</scope>
</reference>
<protein>
    <recommendedName>
        <fullName evidence="3">E3 ubiquitin-protein ligase</fullName>
    </recommendedName>
</protein>
<gene>
    <name evidence="1" type="ORF">PCOR1329_LOCUS53621</name>
</gene>
<proteinExistence type="predicted"/>
<evidence type="ECO:0008006" key="3">
    <source>
        <dbReference type="Google" id="ProtNLM"/>
    </source>
</evidence>
<accession>A0ABN9V119</accession>
<evidence type="ECO:0000313" key="1">
    <source>
        <dbReference type="EMBL" id="CAK0866442.1"/>
    </source>
</evidence>
<sequence>MECPGDCDEVAVAVGAGPAPALDAGGFRAYADHLCVSFGASHGSLAWPQGPPGPEAGVPQLLCRACRQPVLPLLPGRQGLLLPSGSWQACLESLACEECRPLQEGPGEPAMDPGRVYVSPQCLLARGADLAGTASEGPDGLVRCGCGAVVGEVAPRGPHLMA</sequence>
<keyword evidence="2" id="KW-1185">Reference proteome</keyword>
<name>A0ABN9V119_9DINO</name>
<dbReference type="EMBL" id="CAUYUJ010016536">
    <property type="protein sequence ID" value="CAK0866442.1"/>
    <property type="molecule type" value="Genomic_DNA"/>
</dbReference>
<organism evidence="1 2">
    <name type="scientific">Prorocentrum cordatum</name>
    <dbReference type="NCBI Taxonomy" id="2364126"/>
    <lineage>
        <taxon>Eukaryota</taxon>
        <taxon>Sar</taxon>
        <taxon>Alveolata</taxon>
        <taxon>Dinophyceae</taxon>
        <taxon>Prorocentrales</taxon>
        <taxon>Prorocentraceae</taxon>
        <taxon>Prorocentrum</taxon>
    </lineage>
</organism>
<comment type="caution">
    <text evidence="1">The sequence shown here is derived from an EMBL/GenBank/DDBJ whole genome shotgun (WGS) entry which is preliminary data.</text>
</comment>
<dbReference type="Proteomes" id="UP001189429">
    <property type="component" value="Unassembled WGS sequence"/>
</dbReference>